<feature type="domain" description="Heterokaryon incompatibility" evidence="2">
    <location>
        <begin position="73"/>
        <end position="231"/>
    </location>
</feature>
<organism evidence="3 4">
    <name type="scientific">Fonsecaea pedrosoi CBS 271.37</name>
    <dbReference type="NCBI Taxonomy" id="1442368"/>
    <lineage>
        <taxon>Eukaryota</taxon>
        <taxon>Fungi</taxon>
        <taxon>Dikarya</taxon>
        <taxon>Ascomycota</taxon>
        <taxon>Pezizomycotina</taxon>
        <taxon>Eurotiomycetes</taxon>
        <taxon>Chaetothyriomycetidae</taxon>
        <taxon>Chaetothyriales</taxon>
        <taxon>Herpotrichiellaceae</taxon>
        <taxon>Fonsecaea</taxon>
    </lineage>
</organism>
<dbReference type="EMBL" id="KN846971">
    <property type="protein sequence ID" value="KIW82397.1"/>
    <property type="molecule type" value="Genomic_DNA"/>
</dbReference>
<dbReference type="HOGENOM" id="CLU_019518_0_0_1"/>
<dbReference type="VEuPathDB" id="FungiDB:Z517_05424"/>
<feature type="region of interest" description="Disordered" evidence="1">
    <location>
        <begin position="465"/>
        <end position="497"/>
    </location>
</feature>
<dbReference type="STRING" id="1442368.A0A0D2F714"/>
<evidence type="ECO:0000313" key="4">
    <source>
        <dbReference type="Proteomes" id="UP000053029"/>
    </source>
</evidence>
<protein>
    <recommendedName>
        <fullName evidence="2">Heterokaryon incompatibility domain-containing protein</fullName>
    </recommendedName>
</protein>
<keyword evidence="4" id="KW-1185">Reference proteome</keyword>
<dbReference type="GeneID" id="25304914"/>
<sequence length="591" mass="67506">MPPSLDTLSGTVSSIWKRLFRSSLDSFTYTPLHDDDEIRLLILAPRPRNSEPFGSRRLGDSIQHVRLSASPLYTAISWMWGKHGDRVDFEVDGHTLRVQRNLKRIIQHLRHDSQTRRVWIDAVCIDQKSIQERNHQVQMMGKIYGNANYVVACLTDTNALIRNPFDLQTHKNASSLTRREASDLHSTLYYTLHETEEMGIIGSSSRYPNPISQWSRFLENEYFTRRWIIQEITLAQSVTFCCDGYLMPMSTVREAIQSSRIRRPDSGPSELHHQAMRLCSTDPQTSSYTSMEDLLYLHERAECSDFHDKVYALISLTPNAQVHLPVDYNASRAQLLLTVFNFSLTYQDLSTFRILGFMSFLRQHLEVSREELHGSIHDPETPLYSTNIAVRGIVRGWISTAHPGLREEETALRIRDRLPALFPLRRLLLNEKGPEPVVEIDQEGLGDPQPGAIVGIPGIDQNLFTLTNHKPGDSRNGDSSDRATGWGSPPKYKPTTQSSVCAGLACTRVQYGDEIWQFEDTPVAVIARKTPRGYSWIGRAFLIRDHQRDRSSLENSIAWIRDSTKHSRATPVIHVDLKGLYELMTWVNLDQ</sequence>
<dbReference type="PANTHER" id="PTHR24148">
    <property type="entry name" value="ANKYRIN REPEAT DOMAIN-CONTAINING PROTEIN 39 HOMOLOG-RELATED"/>
    <property type="match status" value="1"/>
</dbReference>
<dbReference type="RefSeq" id="XP_013286205.1">
    <property type="nucleotide sequence ID" value="XM_013430751.1"/>
</dbReference>
<dbReference type="Pfam" id="PF06985">
    <property type="entry name" value="HET"/>
    <property type="match status" value="1"/>
</dbReference>
<dbReference type="InterPro" id="IPR010730">
    <property type="entry name" value="HET"/>
</dbReference>
<evidence type="ECO:0000313" key="3">
    <source>
        <dbReference type="EMBL" id="KIW82397.1"/>
    </source>
</evidence>
<evidence type="ECO:0000256" key="1">
    <source>
        <dbReference type="SAM" id="MobiDB-lite"/>
    </source>
</evidence>
<proteinExistence type="predicted"/>
<dbReference type="OrthoDB" id="4850726at2759"/>
<dbReference type="PANTHER" id="PTHR24148:SF64">
    <property type="entry name" value="HETEROKARYON INCOMPATIBILITY DOMAIN-CONTAINING PROTEIN"/>
    <property type="match status" value="1"/>
</dbReference>
<evidence type="ECO:0000259" key="2">
    <source>
        <dbReference type="Pfam" id="PF06985"/>
    </source>
</evidence>
<accession>A0A0D2F714</accession>
<dbReference type="AlphaFoldDB" id="A0A0D2F714"/>
<feature type="compositionally biased region" description="Basic and acidic residues" evidence="1">
    <location>
        <begin position="470"/>
        <end position="481"/>
    </location>
</feature>
<gene>
    <name evidence="3" type="ORF">Z517_05424</name>
</gene>
<reference evidence="3 4" key="1">
    <citation type="submission" date="2015-01" db="EMBL/GenBank/DDBJ databases">
        <title>The Genome Sequence of Fonsecaea pedrosoi CBS 271.37.</title>
        <authorList>
            <consortium name="The Broad Institute Genomics Platform"/>
            <person name="Cuomo C."/>
            <person name="de Hoog S."/>
            <person name="Gorbushina A."/>
            <person name="Stielow B."/>
            <person name="Teixiera M."/>
            <person name="Abouelleil A."/>
            <person name="Chapman S.B."/>
            <person name="Priest M."/>
            <person name="Young S.K."/>
            <person name="Wortman J."/>
            <person name="Nusbaum C."/>
            <person name="Birren B."/>
        </authorList>
    </citation>
    <scope>NUCLEOTIDE SEQUENCE [LARGE SCALE GENOMIC DNA]</scope>
    <source>
        <strain evidence="3 4">CBS 271.37</strain>
    </source>
</reference>
<dbReference type="InterPro" id="IPR052895">
    <property type="entry name" value="HetReg/Transcr_Mod"/>
</dbReference>
<dbReference type="Proteomes" id="UP000053029">
    <property type="component" value="Unassembled WGS sequence"/>
</dbReference>
<name>A0A0D2F714_9EURO</name>